<proteinExistence type="predicted"/>
<reference evidence="1 2" key="1">
    <citation type="submission" date="2019-10" db="EMBL/GenBank/DDBJ databases">
        <title>Assembly and Annotation for the nematode Trichostrongylus colubriformis.</title>
        <authorList>
            <person name="Martin J."/>
        </authorList>
    </citation>
    <scope>NUCLEOTIDE SEQUENCE [LARGE SCALE GENOMIC DNA]</scope>
    <source>
        <strain evidence="1">G859</strain>
        <tissue evidence="1">Whole worm</tissue>
    </source>
</reference>
<dbReference type="Proteomes" id="UP001331761">
    <property type="component" value="Unassembled WGS sequence"/>
</dbReference>
<accession>A0AAN8FFH6</accession>
<name>A0AAN8FFH6_TRICO</name>
<comment type="caution">
    <text evidence="1">The sequence shown here is derived from an EMBL/GenBank/DDBJ whole genome shotgun (WGS) entry which is preliminary data.</text>
</comment>
<protein>
    <submittedName>
        <fullName evidence="1">Uncharacterized protein</fullName>
    </submittedName>
</protein>
<gene>
    <name evidence="1" type="ORF">GCK32_022920</name>
</gene>
<evidence type="ECO:0000313" key="2">
    <source>
        <dbReference type="Proteomes" id="UP001331761"/>
    </source>
</evidence>
<sequence length="95" mass="10709">MGSLTRATTKLSALFQNFSADLNQPIIVPQDGDDRKEYIRIKKVQLKKIKKSFETSERNVDSALTAYTNAADQLTKETPQLSLKGLLQTRMAHKN</sequence>
<dbReference type="EMBL" id="WIXE01019081">
    <property type="protein sequence ID" value="KAK5970378.1"/>
    <property type="molecule type" value="Genomic_DNA"/>
</dbReference>
<dbReference type="AlphaFoldDB" id="A0AAN8FFH6"/>
<organism evidence="1 2">
    <name type="scientific">Trichostrongylus colubriformis</name>
    <name type="common">Black scour worm</name>
    <dbReference type="NCBI Taxonomy" id="6319"/>
    <lineage>
        <taxon>Eukaryota</taxon>
        <taxon>Metazoa</taxon>
        <taxon>Ecdysozoa</taxon>
        <taxon>Nematoda</taxon>
        <taxon>Chromadorea</taxon>
        <taxon>Rhabditida</taxon>
        <taxon>Rhabditina</taxon>
        <taxon>Rhabditomorpha</taxon>
        <taxon>Strongyloidea</taxon>
        <taxon>Trichostrongylidae</taxon>
        <taxon>Trichostrongylus</taxon>
    </lineage>
</organism>
<evidence type="ECO:0000313" key="1">
    <source>
        <dbReference type="EMBL" id="KAK5970378.1"/>
    </source>
</evidence>
<keyword evidence="2" id="KW-1185">Reference proteome</keyword>